<dbReference type="Proteomes" id="UP000242188">
    <property type="component" value="Unassembled WGS sequence"/>
</dbReference>
<feature type="region of interest" description="Disordered" evidence="1">
    <location>
        <begin position="218"/>
        <end position="251"/>
    </location>
</feature>
<protein>
    <submittedName>
        <fullName evidence="2">Uncharacterized protein</fullName>
    </submittedName>
</protein>
<evidence type="ECO:0000313" key="2">
    <source>
        <dbReference type="EMBL" id="OWF56840.1"/>
    </source>
</evidence>
<feature type="region of interest" description="Disordered" evidence="1">
    <location>
        <begin position="58"/>
        <end position="99"/>
    </location>
</feature>
<name>A0A210R723_MIZYE</name>
<comment type="caution">
    <text evidence="2">The sequence shown here is derived from an EMBL/GenBank/DDBJ whole genome shotgun (WGS) entry which is preliminary data.</text>
</comment>
<dbReference type="OrthoDB" id="9996134at2759"/>
<evidence type="ECO:0000256" key="1">
    <source>
        <dbReference type="SAM" id="MobiDB-lite"/>
    </source>
</evidence>
<sequence length="280" mass="31945">MPGSRSGSRLEDYTVYGPGHSGGYDVYYSVPRVTFKLEEDLRYPSDAYEAEYLPRDGALTPGMDRYGARTPSRGRESPLRRANSQMYRPVSRSASRQEFGTQIHRQQWDYLKQPDPQQDYRNKAYAMYTPGPCPRPPPIERGATFAGFGAEDMDPFTKQYYNRLWKSRVPSTNINLNRMGRAGGRWRHVESCVANTGSNLTFIEGTVKQVDNVMTDPMTVSNPTMLPRYGQSRPLGRAPSPNRKNSKDTAFNHKAKNGFKYWYQEQKPIDLNYSPGIVRA</sequence>
<dbReference type="EMBL" id="NEDP02000029">
    <property type="protein sequence ID" value="OWF56840.1"/>
    <property type="molecule type" value="Genomic_DNA"/>
</dbReference>
<proteinExistence type="predicted"/>
<gene>
    <name evidence="2" type="ORF">KP79_PYT10087</name>
</gene>
<reference evidence="2 3" key="1">
    <citation type="journal article" date="2017" name="Nat. Ecol. Evol.">
        <title>Scallop genome provides insights into evolution of bilaterian karyotype and development.</title>
        <authorList>
            <person name="Wang S."/>
            <person name="Zhang J."/>
            <person name="Jiao W."/>
            <person name="Li J."/>
            <person name="Xun X."/>
            <person name="Sun Y."/>
            <person name="Guo X."/>
            <person name="Huan P."/>
            <person name="Dong B."/>
            <person name="Zhang L."/>
            <person name="Hu X."/>
            <person name="Sun X."/>
            <person name="Wang J."/>
            <person name="Zhao C."/>
            <person name="Wang Y."/>
            <person name="Wang D."/>
            <person name="Huang X."/>
            <person name="Wang R."/>
            <person name="Lv J."/>
            <person name="Li Y."/>
            <person name="Zhang Z."/>
            <person name="Liu B."/>
            <person name="Lu W."/>
            <person name="Hui Y."/>
            <person name="Liang J."/>
            <person name="Zhou Z."/>
            <person name="Hou R."/>
            <person name="Li X."/>
            <person name="Liu Y."/>
            <person name="Li H."/>
            <person name="Ning X."/>
            <person name="Lin Y."/>
            <person name="Zhao L."/>
            <person name="Xing Q."/>
            <person name="Dou J."/>
            <person name="Li Y."/>
            <person name="Mao J."/>
            <person name="Guo H."/>
            <person name="Dou H."/>
            <person name="Li T."/>
            <person name="Mu C."/>
            <person name="Jiang W."/>
            <person name="Fu Q."/>
            <person name="Fu X."/>
            <person name="Miao Y."/>
            <person name="Liu J."/>
            <person name="Yu Q."/>
            <person name="Li R."/>
            <person name="Liao H."/>
            <person name="Li X."/>
            <person name="Kong Y."/>
            <person name="Jiang Z."/>
            <person name="Chourrout D."/>
            <person name="Li R."/>
            <person name="Bao Z."/>
        </authorList>
    </citation>
    <scope>NUCLEOTIDE SEQUENCE [LARGE SCALE GENOMIC DNA]</scope>
    <source>
        <strain evidence="2 3">PY_sf001</strain>
    </source>
</reference>
<dbReference type="AlphaFoldDB" id="A0A210R723"/>
<keyword evidence="3" id="KW-1185">Reference proteome</keyword>
<evidence type="ECO:0000313" key="3">
    <source>
        <dbReference type="Proteomes" id="UP000242188"/>
    </source>
</evidence>
<feature type="compositionally biased region" description="Polar residues" evidence="1">
    <location>
        <begin position="82"/>
        <end position="99"/>
    </location>
</feature>
<accession>A0A210R723</accession>
<organism evidence="2 3">
    <name type="scientific">Mizuhopecten yessoensis</name>
    <name type="common">Japanese scallop</name>
    <name type="synonym">Patinopecten yessoensis</name>
    <dbReference type="NCBI Taxonomy" id="6573"/>
    <lineage>
        <taxon>Eukaryota</taxon>
        <taxon>Metazoa</taxon>
        <taxon>Spiralia</taxon>
        <taxon>Lophotrochozoa</taxon>
        <taxon>Mollusca</taxon>
        <taxon>Bivalvia</taxon>
        <taxon>Autobranchia</taxon>
        <taxon>Pteriomorphia</taxon>
        <taxon>Pectinida</taxon>
        <taxon>Pectinoidea</taxon>
        <taxon>Pectinidae</taxon>
        <taxon>Mizuhopecten</taxon>
    </lineage>
</organism>